<dbReference type="InterPro" id="IPR008922">
    <property type="entry name" value="Di-copper_centre_dom_sf"/>
</dbReference>
<dbReference type="OrthoDB" id="2874181at2"/>
<dbReference type="RefSeq" id="WP_114348467.1">
    <property type="nucleotide sequence ID" value="NZ_QPJL01000004.1"/>
</dbReference>
<dbReference type="PANTHER" id="PTHR11474">
    <property type="entry name" value="TYROSINASE FAMILY MEMBER"/>
    <property type="match status" value="1"/>
</dbReference>
<dbReference type="PANTHER" id="PTHR11474:SF76">
    <property type="entry name" value="SHKT DOMAIN-CONTAINING PROTEIN"/>
    <property type="match status" value="1"/>
</dbReference>
<keyword evidence="2" id="KW-0186">Copper</keyword>
<dbReference type="EMBL" id="QPJL01000004">
    <property type="protein sequence ID" value="RCW86761.1"/>
    <property type="molecule type" value="Genomic_DNA"/>
</dbReference>
<protein>
    <submittedName>
        <fullName evidence="5">Tyrosinase</fullName>
    </submittedName>
</protein>
<dbReference type="PRINTS" id="PR00092">
    <property type="entry name" value="TYROSINASE"/>
</dbReference>
<keyword evidence="6" id="KW-1185">Reference proteome</keyword>
<dbReference type="Gene3D" id="1.10.1280.10">
    <property type="entry name" value="Di-copper center containing domain from catechol oxidase"/>
    <property type="match status" value="1"/>
</dbReference>
<dbReference type="AlphaFoldDB" id="A0A368Z2X3"/>
<evidence type="ECO:0000313" key="5">
    <source>
        <dbReference type="EMBL" id="RCW86761.1"/>
    </source>
</evidence>
<dbReference type="PROSITE" id="PS00498">
    <property type="entry name" value="TYROSINASE_2"/>
    <property type="match status" value="1"/>
</dbReference>
<gene>
    <name evidence="5" type="ORF">DFP89_104148</name>
</gene>
<dbReference type="Pfam" id="PF25271">
    <property type="entry name" value="DUF7868"/>
    <property type="match status" value="1"/>
</dbReference>
<organism evidence="5 6">
    <name type="scientific">Paracoccus lutimaris</name>
    <dbReference type="NCBI Taxonomy" id="1490030"/>
    <lineage>
        <taxon>Bacteria</taxon>
        <taxon>Pseudomonadati</taxon>
        <taxon>Pseudomonadota</taxon>
        <taxon>Alphaproteobacteria</taxon>
        <taxon>Rhodobacterales</taxon>
        <taxon>Paracoccaceae</taxon>
        <taxon>Paracoccus</taxon>
    </lineage>
</organism>
<accession>A0A368Z2X3</accession>
<dbReference type="Pfam" id="PF00264">
    <property type="entry name" value="Tyrosinase"/>
    <property type="match status" value="1"/>
</dbReference>
<dbReference type="GO" id="GO:0016491">
    <property type="term" value="F:oxidoreductase activity"/>
    <property type="evidence" value="ECO:0007669"/>
    <property type="project" value="InterPro"/>
</dbReference>
<dbReference type="InterPro" id="IPR050316">
    <property type="entry name" value="Tyrosinase/Hemocyanin"/>
</dbReference>
<proteinExistence type="predicted"/>
<feature type="domain" description="Tyrosinase copper-binding" evidence="4">
    <location>
        <begin position="240"/>
        <end position="251"/>
    </location>
</feature>
<dbReference type="InterPro" id="IPR002227">
    <property type="entry name" value="Tyrosinase_Cu-bd"/>
</dbReference>
<reference evidence="5 6" key="1">
    <citation type="submission" date="2018-07" db="EMBL/GenBank/DDBJ databases">
        <title>Genomic Encyclopedia of Type Strains, Phase III (KMG-III): the genomes of soil and plant-associated and newly described type strains.</title>
        <authorList>
            <person name="Whitman W."/>
        </authorList>
    </citation>
    <scope>NUCLEOTIDE SEQUENCE [LARGE SCALE GENOMIC DNA]</scope>
    <source>
        <strain evidence="5 6">CECT 8525</strain>
    </source>
</reference>
<evidence type="ECO:0000259" key="4">
    <source>
        <dbReference type="PROSITE" id="PS00498"/>
    </source>
</evidence>
<sequence length="489" mass="50585">MAGVRKDLATLAGPWSPEILWYARAVNTLKRRAPADPTGWVYLAAIHGIDPAGWVGDGVIPSVASLPPPAVRDVDFDQCQHAGWFFLPWHRGYLAAFEAILADWIAAQPGGPADWALPYWNYLDAANPTARDIPPEFLSADWPDGPRNPLLAPRGGAQVLGPQPWLPQDITLNAQTTPMPYTAAPGTVGYGGAISGFSSSGDLTGAVEGNPHNLVHVMIGGLGVGAPPGWMSDPAYAALDPIFWLHHCNIDRLWAAWMSDPANVQETGSPWRNGPFPRQFVMPDPAGAQVVFVPGDTLPGGPLEPVYDNLTAGTGIAPPPAGPTGGLVMASASPAGGGGGPVTSSLVGANDQSLTVAATPVETQIAIDSGPAALAATPGAPARYYLNLEGVRGDAASGVLNVSIAPENRDGPPIVETVTLFGLARASSTEGRHAGNGLSVAIEITDVAQALEGMGAITPSALGVRISQPEGVDTPITVDRVSIYKSQPD</sequence>
<feature type="domain" description="Tyrosinase copper-binding" evidence="3">
    <location>
        <begin position="81"/>
        <end position="98"/>
    </location>
</feature>
<evidence type="ECO:0000256" key="1">
    <source>
        <dbReference type="ARBA" id="ARBA00022723"/>
    </source>
</evidence>
<dbReference type="PROSITE" id="PS00497">
    <property type="entry name" value="TYROSINASE_1"/>
    <property type="match status" value="1"/>
</dbReference>
<dbReference type="InterPro" id="IPR057190">
    <property type="entry name" value="DUF7868"/>
</dbReference>
<name>A0A368Z2X3_9RHOB</name>
<dbReference type="SUPFAM" id="SSF48056">
    <property type="entry name" value="Di-copper centre-containing domain"/>
    <property type="match status" value="1"/>
</dbReference>
<keyword evidence="1" id="KW-0479">Metal-binding</keyword>
<evidence type="ECO:0000259" key="3">
    <source>
        <dbReference type="PROSITE" id="PS00497"/>
    </source>
</evidence>
<evidence type="ECO:0000256" key="2">
    <source>
        <dbReference type="ARBA" id="ARBA00023008"/>
    </source>
</evidence>
<evidence type="ECO:0000313" key="6">
    <source>
        <dbReference type="Proteomes" id="UP000253345"/>
    </source>
</evidence>
<comment type="caution">
    <text evidence="5">The sequence shown here is derived from an EMBL/GenBank/DDBJ whole genome shotgun (WGS) entry which is preliminary data.</text>
</comment>
<dbReference type="GO" id="GO:0046872">
    <property type="term" value="F:metal ion binding"/>
    <property type="evidence" value="ECO:0007669"/>
    <property type="project" value="UniProtKB-KW"/>
</dbReference>
<dbReference type="Proteomes" id="UP000253345">
    <property type="component" value="Unassembled WGS sequence"/>
</dbReference>